<dbReference type="SMART" id="SM00823">
    <property type="entry name" value="PKS_PP"/>
    <property type="match status" value="3"/>
</dbReference>
<dbReference type="InterPro" id="IPR020806">
    <property type="entry name" value="PKS_PP-bd"/>
</dbReference>
<dbReference type="GO" id="GO:0003824">
    <property type="term" value="F:catalytic activity"/>
    <property type="evidence" value="ECO:0007669"/>
    <property type="project" value="InterPro"/>
</dbReference>
<dbReference type="SUPFAM" id="SSF52777">
    <property type="entry name" value="CoA-dependent acyltransferases"/>
    <property type="match status" value="6"/>
</dbReference>
<feature type="domain" description="Carrier" evidence="7">
    <location>
        <begin position="1649"/>
        <end position="1724"/>
    </location>
</feature>
<dbReference type="InterPro" id="IPR006162">
    <property type="entry name" value="Ppantetheine_attach_site"/>
</dbReference>
<dbReference type="InterPro" id="IPR020845">
    <property type="entry name" value="AMP-binding_CS"/>
</dbReference>
<keyword evidence="3" id="KW-0596">Phosphopantetheine</keyword>
<dbReference type="CDD" id="cd05930">
    <property type="entry name" value="A_NRPS"/>
    <property type="match status" value="1"/>
</dbReference>
<keyword evidence="5" id="KW-0677">Repeat</keyword>
<protein>
    <submittedName>
        <fullName evidence="8">Amino acid adenylation domain-containing protein</fullName>
    </submittedName>
</protein>
<dbReference type="InterPro" id="IPR001242">
    <property type="entry name" value="Condensation_dom"/>
</dbReference>
<accession>A0A558CYR8</accession>
<dbReference type="Pfam" id="PF00668">
    <property type="entry name" value="Condensation"/>
    <property type="match status" value="3"/>
</dbReference>
<comment type="caution">
    <text evidence="8">The sequence shown here is derived from an EMBL/GenBank/DDBJ whole genome shotgun (WGS) entry which is preliminary data.</text>
</comment>
<dbReference type="Gene3D" id="1.10.1200.10">
    <property type="entry name" value="ACP-like"/>
    <property type="match status" value="2"/>
</dbReference>
<comment type="similarity">
    <text evidence="2">Belongs to the ATP-dependent AMP-binding enzyme family.</text>
</comment>
<dbReference type="Gene3D" id="3.30.559.30">
    <property type="entry name" value="Nonribosomal peptide synthetase, condensation domain"/>
    <property type="match status" value="3"/>
</dbReference>
<dbReference type="NCBIfam" id="TIGR01720">
    <property type="entry name" value="NRPS-para261"/>
    <property type="match status" value="1"/>
</dbReference>
<dbReference type="GO" id="GO:0043041">
    <property type="term" value="P:amino acid activation for nonribosomal peptide biosynthetic process"/>
    <property type="evidence" value="ECO:0007669"/>
    <property type="project" value="TreeGrafter"/>
</dbReference>
<dbReference type="NCBIfam" id="TIGR01733">
    <property type="entry name" value="AA-adenyl-dom"/>
    <property type="match status" value="2"/>
</dbReference>
<dbReference type="GO" id="GO:0017000">
    <property type="term" value="P:antibiotic biosynthetic process"/>
    <property type="evidence" value="ECO:0007669"/>
    <property type="project" value="UniProtKB-KW"/>
</dbReference>
<dbReference type="PANTHER" id="PTHR45527">
    <property type="entry name" value="NONRIBOSOMAL PEPTIDE SYNTHETASE"/>
    <property type="match status" value="1"/>
</dbReference>
<dbReference type="Gene3D" id="3.40.50.980">
    <property type="match status" value="4"/>
</dbReference>
<dbReference type="GO" id="GO:0031177">
    <property type="term" value="F:phosphopantetheine binding"/>
    <property type="evidence" value="ECO:0007669"/>
    <property type="project" value="InterPro"/>
</dbReference>
<dbReference type="FunFam" id="1.10.1200.10:FF:000016">
    <property type="entry name" value="Non-ribosomal peptide synthase"/>
    <property type="match status" value="2"/>
</dbReference>
<feature type="domain" description="Carrier" evidence="7">
    <location>
        <begin position="115"/>
        <end position="189"/>
    </location>
</feature>
<reference evidence="8 9" key="2">
    <citation type="submission" date="2019-08" db="EMBL/GenBank/DDBJ databases">
        <title>Amycolatopsis acidicola sp. nov., isolated from peat swamp forest soil.</title>
        <authorList>
            <person name="Srisuk N."/>
        </authorList>
    </citation>
    <scope>NUCLEOTIDE SEQUENCE [LARGE SCALE GENOMIC DNA]</scope>
    <source>
        <strain evidence="8 9">TBRC 6029</strain>
    </source>
</reference>
<dbReference type="FunFam" id="3.40.50.980:FF:000001">
    <property type="entry name" value="Non-ribosomal peptide synthetase"/>
    <property type="match status" value="2"/>
</dbReference>
<dbReference type="FunFam" id="3.30.300.30:FF:000010">
    <property type="entry name" value="Enterobactin synthetase component F"/>
    <property type="match status" value="3"/>
</dbReference>
<dbReference type="InterPro" id="IPR010071">
    <property type="entry name" value="AA_adenyl_dom"/>
</dbReference>
<dbReference type="PROSITE" id="PS50075">
    <property type="entry name" value="CARRIER"/>
    <property type="match status" value="3"/>
</dbReference>
<dbReference type="EMBL" id="VJWX01000080">
    <property type="protein sequence ID" value="TVT53853.1"/>
    <property type="molecule type" value="Genomic_DNA"/>
</dbReference>
<keyword evidence="9" id="KW-1185">Reference proteome</keyword>
<evidence type="ECO:0000256" key="6">
    <source>
        <dbReference type="ARBA" id="ARBA00023194"/>
    </source>
</evidence>
<dbReference type="Gene3D" id="3.30.559.10">
    <property type="entry name" value="Chloramphenicol acetyltransferase-like domain"/>
    <property type="match status" value="3"/>
</dbReference>
<evidence type="ECO:0000256" key="4">
    <source>
        <dbReference type="ARBA" id="ARBA00022553"/>
    </source>
</evidence>
<sequence length="2807" mass="306941">IYIGRSDQQVKIRGYRIEPGEIETALRTHPNITAAAVLVHETSPGNKRLTAYLQTTTNPDINDIRQHVQTTLPPHMAPASYIILDRFPLTTNGKVDYAALPEPSGERTGLTAYTPPEGEIETRLAEIWQHVLHTTPIGRHDNFFTLGGDSILSLQVCSKAARHGIRITPRRLFDHQTVAELAAVAEVAVTKAAEAEVVTGPVPLTPIQRWFFAQHRTRPHHFNQSVLLRPDEPLDEAPLRAALTEVIQRHDALRLRFERDGDDWRQEVAAPVGDDPLRVADLTGLPPAERATAFTAAATAEQTAIDLGGGRLLRGLYVRLGEDGDRLLLVAHHLAVDGVSWRILLEDLQTGYERLRHGETAPEPVATKSFRAWATRLAEHATSAALADEALYWTDRVSSVDGALPVDGTGMGEHAVGDVEVVACSLTAEQTRALLHAVPEAAPVQAVEVLIAALARTVAEWSGRPRVLLDTEGHGREPLGDDDVDLSRTVGWFTSIHPLVVTADEPGAALRSAKTARRGVPNGGVGYGLLRYLRDDEAAERVRALPESSLLFNYLGQFEQGTEAERRWSMAPEPTGPAQDERAVRRYLLEVSALVRDGTLHLRWTYSPGAHRRATIERLAGRFGEHVDELVAVARTSAGALTTPEDFPLATVDEQVLGRLLALPGGLADVYPLSPMQQGMLFHLDYEQDGGVNVEQVTCRLEGKLDVEAFRAAWQSVADRHPVLRTSFHWRGQDEPLQAVHREVAIPWREEDWRGVPAGEQRRRLEDFLGEDRAERFVPERAPLMRLTLIRLADTACHLVWTHHHLLLDGSSLSRVFQEFFALYHARVRGSRLVLPPAPPYREYIAWLRRQDLAEAEAFWRRTFDGFAAATPLPVEAGPPPAAAGAGTEVLELAEDTTAALRRFAQQHRLTLGTLVQAAWALLLHRHSGEADVVFGTVVAGRPPELPGSQAMVGQFINTLPIRVWVRGEQDVVEWLREIQAHLADTRQYEYTPLVRIQGWSEVPRDRALFDSVVVFENYAVERLDDDGAAPGEDELTVEQLEGLEQTNYPLTLVAAPGDRLRLQLLFDKGRYSPETVRRYAEQLRTVMTGMIAGPRRRVAELPLVGGPELRLLLEDWNATSAPLPLEKSFAELFEEQVARTPGAIALSEADRELSYRELDAEANRLAHRLVRLGVGPEVRVALCLERSTELIIAILAVFKAGGAYVPIDMALAGERIAFMVRDARVPLVLTTDAWRHRVPSVEAKVVSLDDERDAIAAMPADDPRPRPGPRQLAYVIYTSGSTGVPKGAMVEHRGMVNHLLAKVRDLGLSPADTVAATASPCFDISVWQFFAALLAGGRVRVLPDEIAHDPSRLLAATESRQITVLEIVPSLLRALLDELERLGAGKPELPALRWLLLTGEALPPELVAGWLRHYPGIPLLNAYGPTECSDDVTHHPLPVPPGAEAVRTPIGKAIVNTRLYVLDTALRPVPIGGQGELYVGGAGVGRGYLGRPGRTATTFVADPFGGEPGGRLYRTGDLVRVRDGGTLEFLGRLDHQVKLRGFRLEPGEIEAVLDRHPGVKASVVLLREDTPGDQRLVAYVVLRPGNAEPREWNAKLRGHCAGYLPEYMVPSMVVLLPELPLTPNGKLDRAALPPAGLAGPVTPAVDEDPLPGLEELLAGVWADVLGAGRVGRHADFFALGGHSLLAMRVISRLAALLGVEVRLRALFEAPTLSAFAREVERTRGEGVPSGPELLPASREGELPLSFSQQRLWFLDRWAPGSSVYNLPLALRLEGDLDVHALTSALRAVVLRHEALRTRFADDDGEPRQVIDGDVTVALPVIDLAEAGDERAGELAGQEAVRPFDLARGPLLRASLLRLAADDHVLLLTAHHIVSDGWSTGILLRDLGECYAAAVAGRAPALPELPVQYPDYAVWQRERMRGERLERELEHWRSRLGGAPSTVDLPVDRPRPAVQTYRGANLTVSWPREVLEAVRRLGHEEGVTPFMTLLAAWAAVLSRYSGQDDLVLGTPTAGRGRPELEDLVGLFVNTLALRVDLTGDPTFRELLGRVRETTLDAYAHQELPFERLVEELRPERELSHSPLVQILFVLQNAPLGGGGAWPGLRLRAFADQVPGSTAKFDLTLSMREADDGLHANVEYNTDLFDRETIERLLGHYRALLEGALADPCRRVRDLPLLTARERERTLVEWNRTDTPVPDGRGLGELLTAQAAETPDAVAVAFDGRQLTYRALHERATRLAHTLRGAGVGPETRVGVCLERGPGLVTALLAVLLAGGAYVPLDPDYPRDRLAFMLADSRVPVLLTESAVRERLPEAGADVVRIDVGGYHTAADERPLPVAAPDQLVYVIYTSGSTGRPKGAMNTHRGIVNRLRWMQDTYRLDAGDRVLQKTPVSFDVSVWEFFWPLTTGARLVLARPGGHRDSGYLADLIGREGITTAHFVPAMLAAFLADPGTARCATLRRVISSGEALPARLRDTFAERLPGAELHNLYGPTEAAVDVTFWPCAGDSGRDTVPIGRPVANTRAYVLDDRLRPVPVGVPGELYLGGVQVGRGYLARPGLTATRFTADPFGPPGARLYRTGDRVRWLPGGVLEFLGRTDHQVKIRGFRVEPGEVEAALVRHPAVREAVVLVRDERLTAYVVTAAESTEDGLGAELRAHCAALLPEHMIPAVLVSLAALPLTPNGKIDRAALPAPEAGSLTLAAGYVAPRTPTEEKLAALWARVLRVDRVGVEDDFFALGGHSLLATQVHARLRSAFGADLSLRRLFELRTVAALAAEVEARADAAPAAPAITPVGRAAYRRSRSEVSGQ</sequence>
<evidence type="ECO:0000313" key="9">
    <source>
        <dbReference type="Proteomes" id="UP000320011"/>
    </source>
</evidence>
<dbReference type="CDD" id="cd19534">
    <property type="entry name" value="E_NRPS"/>
    <property type="match status" value="1"/>
</dbReference>
<keyword evidence="6" id="KW-0045">Antibiotic biosynthesis</keyword>
<dbReference type="SUPFAM" id="SSF47336">
    <property type="entry name" value="ACP-like"/>
    <property type="match status" value="3"/>
</dbReference>
<evidence type="ECO:0000256" key="1">
    <source>
        <dbReference type="ARBA" id="ARBA00001957"/>
    </source>
</evidence>
<dbReference type="Gene3D" id="3.30.300.30">
    <property type="match status" value="3"/>
</dbReference>
<dbReference type="Pfam" id="PF00550">
    <property type="entry name" value="PP-binding"/>
    <property type="match status" value="3"/>
</dbReference>
<keyword evidence="4" id="KW-0597">Phosphoprotein</keyword>
<dbReference type="PROSITE" id="PS00455">
    <property type="entry name" value="AMP_BINDING"/>
    <property type="match status" value="2"/>
</dbReference>
<dbReference type="Gene3D" id="3.40.50.1820">
    <property type="entry name" value="alpha/beta hydrolase"/>
    <property type="match status" value="1"/>
</dbReference>
<evidence type="ECO:0000256" key="5">
    <source>
        <dbReference type="ARBA" id="ARBA00022737"/>
    </source>
</evidence>
<dbReference type="FunFam" id="2.30.38.10:FF:000001">
    <property type="entry name" value="Non-ribosomal peptide synthetase PvdI"/>
    <property type="match status" value="2"/>
</dbReference>
<dbReference type="GO" id="GO:0044550">
    <property type="term" value="P:secondary metabolite biosynthetic process"/>
    <property type="evidence" value="ECO:0007669"/>
    <property type="project" value="UniProtKB-ARBA"/>
</dbReference>
<dbReference type="FunFam" id="3.30.559.10:FF:000012">
    <property type="entry name" value="Non-ribosomal peptide synthetase"/>
    <property type="match status" value="1"/>
</dbReference>
<dbReference type="Proteomes" id="UP000320011">
    <property type="component" value="Unassembled WGS sequence"/>
</dbReference>
<dbReference type="InterPro" id="IPR010060">
    <property type="entry name" value="NRPS_synth"/>
</dbReference>
<dbReference type="CDD" id="cd17646">
    <property type="entry name" value="A_NRPS_AB3403-like"/>
    <property type="match status" value="1"/>
</dbReference>
<comment type="cofactor">
    <cofactor evidence="1">
        <name>pantetheine 4'-phosphate</name>
        <dbReference type="ChEBI" id="CHEBI:47942"/>
    </cofactor>
</comment>
<feature type="domain" description="Carrier" evidence="7">
    <location>
        <begin position="2705"/>
        <end position="2780"/>
    </location>
</feature>
<dbReference type="FunFam" id="3.40.50.12780:FF:000012">
    <property type="entry name" value="Non-ribosomal peptide synthetase"/>
    <property type="match status" value="2"/>
</dbReference>
<dbReference type="InterPro" id="IPR045851">
    <property type="entry name" value="AMP-bd_C_sf"/>
</dbReference>
<dbReference type="Pfam" id="PF13193">
    <property type="entry name" value="AMP-binding_C"/>
    <property type="match status" value="3"/>
</dbReference>
<evidence type="ECO:0000313" key="8">
    <source>
        <dbReference type="EMBL" id="TVT53853.1"/>
    </source>
</evidence>
<feature type="non-terminal residue" evidence="8">
    <location>
        <position position="1"/>
    </location>
</feature>
<dbReference type="InterPro" id="IPR009081">
    <property type="entry name" value="PP-bd_ACP"/>
</dbReference>
<proteinExistence type="inferred from homology"/>
<dbReference type="InterPro" id="IPR000873">
    <property type="entry name" value="AMP-dep_synth/lig_dom"/>
</dbReference>
<dbReference type="CDD" id="cd19543">
    <property type="entry name" value="DCL_NRPS"/>
    <property type="match status" value="1"/>
</dbReference>
<gene>
    <name evidence="8" type="ORF">FNH05_11115</name>
</gene>
<evidence type="ECO:0000256" key="3">
    <source>
        <dbReference type="ARBA" id="ARBA00022450"/>
    </source>
</evidence>
<organism evidence="8 9">
    <name type="scientific">Amycolatopsis rhizosphaerae</name>
    <dbReference type="NCBI Taxonomy" id="2053003"/>
    <lineage>
        <taxon>Bacteria</taxon>
        <taxon>Bacillati</taxon>
        <taxon>Actinomycetota</taxon>
        <taxon>Actinomycetes</taxon>
        <taxon>Pseudonocardiales</taxon>
        <taxon>Pseudonocardiaceae</taxon>
        <taxon>Amycolatopsis</taxon>
    </lineage>
</organism>
<dbReference type="Gene3D" id="2.30.38.10">
    <property type="entry name" value="Luciferase, Domain 3"/>
    <property type="match status" value="2"/>
</dbReference>
<dbReference type="CDD" id="cd19531">
    <property type="entry name" value="LCL_NRPS-like"/>
    <property type="match status" value="1"/>
</dbReference>
<dbReference type="FunFam" id="1.10.1200.10:FF:000005">
    <property type="entry name" value="Nonribosomal peptide synthetase 1"/>
    <property type="match status" value="1"/>
</dbReference>
<dbReference type="NCBIfam" id="NF003417">
    <property type="entry name" value="PRK04813.1"/>
    <property type="match status" value="3"/>
</dbReference>
<dbReference type="SUPFAM" id="SSF56801">
    <property type="entry name" value="Acetyl-CoA synthetase-like"/>
    <property type="match status" value="3"/>
</dbReference>
<dbReference type="FunFam" id="3.40.50.980:FF:000002">
    <property type="entry name" value="Enterobactin synthetase component F"/>
    <property type="match status" value="1"/>
</dbReference>
<dbReference type="InterPro" id="IPR029058">
    <property type="entry name" value="AB_hydrolase_fold"/>
</dbReference>
<dbReference type="PANTHER" id="PTHR45527:SF1">
    <property type="entry name" value="FATTY ACID SYNTHASE"/>
    <property type="match status" value="1"/>
</dbReference>
<evidence type="ECO:0000259" key="7">
    <source>
        <dbReference type="PROSITE" id="PS50075"/>
    </source>
</evidence>
<dbReference type="InterPro" id="IPR025110">
    <property type="entry name" value="AMP-bd_C"/>
</dbReference>
<dbReference type="Pfam" id="PF00501">
    <property type="entry name" value="AMP-binding"/>
    <property type="match status" value="2"/>
</dbReference>
<dbReference type="GO" id="GO:0005829">
    <property type="term" value="C:cytosol"/>
    <property type="evidence" value="ECO:0007669"/>
    <property type="project" value="TreeGrafter"/>
</dbReference>
<dbReference type="OrthoDB" id="2472181at2"/>
<dbReference type="PROSITE" id="PS00012">
    <property type="entry name" value="PHOSPHOPANTETHEINE"/>
    <property type="match status" value="2"/>
</dbReference>
<dbReference type="GO" id="GO:0008610">
    <property type="term" value="P:lipid biosynthetic process"/>
    <property type="evidence" value="ECO:0007669"/>
    <property type="project" value="UniProtKB-ARBA"/>
</dbReference>
<evidence type="ECO:0000256" key="2">
    <source>
        <dbReference type="ARBA" id="ARBA00006432"/>
    </source>
</evidence>
<dbReference type="InterPro" id="IPR036736">
    <property type="entry name" value="ACP-like_sf"/>
</dbReference>
<dbReference type="GO" id="GO:0072330">
    <property type="term" value="P:monocarboxylic acid biosynthetic process"/>
    <property type="evidence" value="ECO:0007669"/>
    <property type="project" value="UniProtKB-ARBA"/>
</dbReference>
<name>A0A558CYR8_9PSEU</name>
<dbReference type="InterPro" id="IPR023213">
    <property type="entry name" value="CAT-like_dom_sf"/>
</dbReference>
<reference evidence="8 9" key="1">
    <citation type="submission" date="2019-07" db="EMBL/GenBank/DDBJ databases">
        <authorList>
            <person name="Duangmal K."/>
            <person name="Teo W.F.A."/>
        </authorList>
    </citation>
    <scope>NUCLEOTIDE SEQUENCE [LARGE SCALE GENOMIC DNA]</scope>
    <source>
        <strain evidence="8 9">TBRC 6029</strain>
    </source>
</reference>